<evidence type="ECO:0000256" key="8">
    <source>
        <dbReference type="ARBA" id="ARBA00023224"/>
    </source>
</evidence>
<proteinExistence type="inferred from homology"/>
<feature type="transmembrane region" description="Helical" evidence="12">
    <location>
        <begin position="33"/>
        <end position="54"/>
    </location>
</feature>
<keyword evidence="3 12" id="KW-0812">Transmembrane</keyword>
<evidence type="ECO:0000256" key="5">
    <source>
        <dbReference type="ARBA" id="ARBA00022989"/>
    </source>
</evidence>
<evidence type="ECO:0000313" key="13">
    <source>
        <dbReference type="EMBL" id="KAL1492164.1"/>
    </source>
</evidence>
<keyword evidence="5 12" id="KW-1133">Transmembrane helix</keyword>
<comment type="subcellular location">
    <subcellularLocation>
        <location evidence="12">Cell membrane</location>
        <topology evidence="12">Multi-pass membrane protein</topology>
    </subcellularLocation>
    <subcellularLocation>
        <location evidence="1">Membrane</location>
        <topology evidence="1">Multi-pass membrane protein</topology>
    </subcellularLocation>
</comment>
<evidence type="ECO:0000256" key="3">
    <source>
        <dbReference type="ARBA" id="ARBA00022692"/>
    </source>
</evidence>
<keyword evidence="14" id="KW-1185">Reference proteome</keyword>
<dbReference type="GO" id="GO:0007165">
    <property type="term" value="P:signal transduction"/>
    <property type="evidence" value="ECO:0007669"/>
    <property type="project" value="UniProtKB-KW"/>
</dbReference>
<feature type="transmembrane region" description="Helical" evidence="12">
    <location>
        <begin position="178"/>
        <end position="199"/>
    </location>
</feature>
<keyword evidence="2 12" id="KW-0716">Sensory transduction</keyword>
<name>A0ABD1EC38_HYPHA</name>
<dbReference type="GO" id="GO:0050911">
    <property type="term" value="P:detection of chemical stimulus involved in sensory perception of smell"/>
    <property type="evidence" value="ECO:0007669"/>
    <property type="project" value="UniProtKB-ARBA"/>
</dbReference>
<protein>
    <recommendedName>
        <fullName evidence="12">Odorant receptor</fullName>
    </recommendedName>
</protein>
<comment type="caution">
    <text evidence="13">The sequence shown here is derived from an EMBL/GenBank/DDBJ whole genome shotgun (WGS) entry which is preliminary data.</text>
</comment>
<keyword evidence="4 12" id="KW-0552">Olfaction</keyword>
<evidence type="ECO:0000256" key="12">
    <source>
        <dbReference type="RuleBase" id="RU351113"/>
    </source>
</evidence>
<dbReference type="InterPro" id="IPR004117">
    <property type="entry name" value="7tm6_olfct_rcpt"/>
</dbReference>
<dbReference type="GO" id="GO:0005886">
    <property type="term" value="C:plasma membrane"/>
    <property type="evidence" value="ECO:0007669"/>
    <property type="project" value="UniProtKB-SubCell"/>
</dbReference>
<accession>A0ABD1EC38</accession>
<evidence type="ECO:0000256" key="1">
    <source>
        <dbReference type="ARBA" id="ARBA00004141"/>
    </source>
</evidence>
<evidence type="ECO:0000256" key="9">
    <source>
        <dbReference type="ARBA" id="ARBA00037764"/>
    </source>
</evidence>
<evidence type="ECO:0000256" key="4">
    <source>
        <dbReference type="ARBA" id="ARBA00022725"/>
    </source>
</evidence>
<feature type="transmembrane region" description="Helical" evidence="12">
    <location>
        <begin position="66"/>
        <end position="86"/>
    </location>
</feature>
<keyword evidence="7 12" id="KW-0675">Receptor</keyword>
<evidence type="ECO:0000256" key="6">
    <source>
        <dbReference type="ARBA" id="ARBA00023136"/>
    </source>
</evidence>
<evidence type="ECO:0000256" key="10">
    <source>
        <dbReference type="ARBA" id="ARBA00037946"/>
    </source>
</evidence>
<evidence type="ECO:0000256" key="11">
    <source>
        <dbReference type="ARBA" id="ARBA00038679"/>
    </source>
</evidence>
<comment type="caution">
    <text evidence="12">Lacks conserved residue(s) required for the propagation of feature annotation.</text>
</comment>
<evidence type="ECO:0000256" key="2">
    <source>
        <dbReference type="ARBA" id="ARBA00022606"/>
    </source>
</evidence>
<dbReference type="PANTHER" id="PTHR21137:SF37">
    <property type="entry name" value="ODORANT RECEPTOR 46A, ISOFORM B-RELATED"/>
    <property type="match status" value="1"/>
</dbReference>
<organism evidence="13 14">
    <name type="scientific">Hypothenemus hampei</name>
    <name type="common">Coffee berry borer</name>
    <dbReference type="NCBI Taxonomy" id="57062"/>
    <lineage>
        <taxon>Eukaryota</taxon>
        <taxon>Metazoa</taxon>
        <taxon>Ecdysozoa</taxon>
        <taxon>Arthropoda</taxon>
        <taxon>Hexapoda</taxon>
        <taxon>Insecta</taxon>
        <taxon>Pterygota</taxon>
        <taxon>Neoptera</taxon>
        <taxon>Endopterygota</taxon>
        <taxon>Coleoptera</taxon>
        <taxon>Polyphaga</taxon>
        <taxon>Cucujiformia</taxon>
        <taxon>Curculionidae</taxon>
        <taxon>Scolytinae</taxon>
        <taxon>Hypothenemus</taxon>
    </lineage>
</organism>
<gene>
    <name evidence="13" type="ORF">ABEB36_012650</name>
</gene>
<sequence>MGLLAISTFFYQLIGIWPIENNKSKLKHIFYRIYGNFLVIWVVVFNVFLALGFIKLIIKKESFGRLSNSLSILLTQLLMIVNITIFNQKKVAYLCQDIKIYEKNHLLNPRDPEISVIYEAILKKCKILNVFTLVTTYGTILLFIVVPLLLLYKTGPNFWKSDAPFMFELYVPFDRQNYYWFLIIANIVTAWLNAVIYITGQTTFYSLFMYGTLRFQILQLKIDKLSTCDEENLFATLKNLIIEHHNTINFIDILNEKISYAVMSTFMVNSIKLGSGVIGFMIDIKDLPFSMIYLTLMLADVYFLGWTCNGIQDQSFRVAERIYAIQWNNKGKAFKFMVQMMMMRAQRPTNIKIGPLGVMNMDTILSTLKTAYSVTTFLLKMR</sequence>
<comment type="function">
    <text evidence="9">Odorant receptor which mediates acceptance or avoidance behavior, depending on its substrates. The odorant receptor repertoire encodes a large collection of odor stimuli that vary widely in identity, intensity, and duration. May form a complex with Orco to form odorant-sensing units, providing sensitive and prolonged odorant signaling and calcium permeability.</text>
</comment>
<reference evidence="13 14" key="1">
    <citation type="submission" date="2024-05" db="EMBL/GenBank/DDBJ databases">
        <title>Genetic variation in Jamaican populations of the coffee berry borer (Hypothenemus hampei).</title>
        <authorList>
            <person name="Errbii M."/>
            <person name="Myrie A."/>
        </authorList>
    </citation>
    <scope>NUCLEOTIDE SEQUENCE [LARGE SCALE GENOMIC DNA]</scope>
    <source>
        <strain evidence="13">JA-Hopewell-2020-01-JO</strain>
        <tissue evidence="13">Whole body</tissue>
    </source>
</reference>
<dbReference type="Proteomes" id="UP001566132">
    <property type="component" value="Unassembled WGS sequence"/>
</dbReference>
<feature type="transmembrane region" description="Helical" evidence="12">
    <location>
        <begin position="127"/>
        <end position="152"/>
    </location>
</feature>
<keyword evidence="8 12" id="KW-0807">Transducer</keyword>
<comment type="subunit">
    <text evidence="11">Interacts with Orco. Complexes exist early in the endomembrane system in olfactory sensory neurons (OSNs), coupling these complexes to the conserved ciliary trafficking pathway.</text>
</comment>
<comment type="similarity">
    <text evidence="10">Belongs to the insect chemoreceptor superfamily. Heteromeric odorant receptor channel (TC 1.A.69) family. Or2a subfamily.</text>
</comment>
<feature type="transmembrane region" description="Helical" evidence="12">
    <location>
        <begin position="288"/>
        <end position="307"/>
    </location>
</feature>
<dbReference type="PANTHER" id="PTHR21137">
    <property type="entry name" value="ODORANT RECEPTOR"/>
    <property type="match status" value="1"/>
</dbReference>
<feature type="transmembrane region" description="Helical" evidence="12">
    <location>
        <begin position="260"/>
        <end position="282"/>
    </location>
</feature>
<evidence type="ECO:0000256" key="7">
    <source>
        <dbReference type="ARBA" id="ARBA00023170"/>
    </source>
</evidence>
<dbReference type="AlphaFoldDB" id="A0ABD1EC38"/>
<keyword evidence="6 12" id="KW-0472">Membrane</keyword>
<dbReference type="Pfam" id="PF02949">
    <property type="entry name" value="7tm_6"/>
    <property type="match status" value="1"/>
</dbReference>
<dbReference type="EMBL" id="JBDJPC010000009">
    <property type="protein sequence ID" value="KAL1492164.1"/>
    <property type="molecule type" value="Genomic_DNA"/>
</dbReference>
<evidence type="ECO:0000313" key="14">
    <source>
        <dbReference type="Proteomes" id="UP001566132"/>
    </source>
</evidence>